<sequence length="409" mass="44898">MSAGSARRDTELTAARVHRQRWTRAALALAAFAAAAWAVRDVPTALGRQPRGARADRVRRSPQFHEGAFRNPVTTRTLLPGSGRYALRELFFGRQPRRPSGTIPVIDPDAAPTADAGSSLASHAVSPVDARPGTPAPDPADELNIVWYGHASALLEIEGRRVLVDPVWSERCSPSARVGPRRLHPVPVPLARLPRLDAVLISHDHYDHLDVATVRALHHTQSAPFLVPLGVGAHLERWGVPPERIVELDWTERATVAGLDFVATPARHFSGRAFARDRSLWGSWVVTGRRRRVFCSGDSGFFDGYAAIGATYGPFDVTLVQIGAYSAAWPNVHMVPEEAVAAHLDLRGGLLVPVHWATFNLAPHGWADPIDRLCREAEVRDVRLAVPRPGERVVVDRPPPVDGWWRTLR</sequence>
<evidence type="ECO:0000259" key="2">
    <source>
        <dbReference type="Pfam" id="PF12706"/>
    </source>
</evidence>
<dbReference type="Pfam" id="PF12706">
    <property type="entry name" value="Lactamase_B_2"/>
    <property type="match status" value="1"/>
</dbReference>
<dbReference type="PANTHER" id="PTHR15032">
    <property type="entry name" value="N-ACYL-PHOSPHATIDYLETHANOLAMINE-HYDROLYZING PHOSPHOLIPASE D"/>
    <property type="match status" value="1"/>
</dbReference>
<name>A0ABU7RRD5_9ACTN</name>
<proteinExistence type="predicted"/>
<dbReference type="PANTHER" id="PTHR15032:SF4">
    <property type="entry name" value="N-ACYL-PHOSPHATIDYLETHANOLAMINE-HYDROLYZING PHOSPHOLIPASE D"/>
    <property type="match status" value="1"/>
</dbReference>
<feature type="region of interest" description="Disordered" evidence="1">
    <location>
        <begin position="98"/>
        <end position="137"/>
    </location>
</feature>
<evidence type="ECO:0000313" key="3">
    <source>
        <dbReference type="EMBL" id="MEE6259065.1"/>
    </source>
</evidence>
<dbReference type="Gene3D" id="3.60.15.10">
    <property type="entry name" value="Ribonuclease Z/Hydroxyacylglutathione hydrolase-like"/>
    <property type="match status" value="1"/>
</dbReference>
<dbReference type="InterPro" id="IPR036866">
    <property type="entry name" value="RibonucZ/Hydroxyglut_hydro"/>
</dbReference>
<keyword evidence="4" id="KW-1185">Reference proteome</keyword>
<comment type="caution">
    <text evidence="3">The sequence shown here is derived from an EMBL/GenBank/DDBJ whole genome shotgun (WGS) entry which is preliminary data.</text>
</comment>
<feature type="domain" description="Metallo-beta-lactamase" evidence="2">
    <location>
        <begin position="160"/>
        <end position="356"/>
    </location>
</feature>
<accession>A0ABU7RRD5</accession>
<organism evidence="3 4">
    <name type="scientific">Plantactinospora sonchi</name>
    <dbReference type="NCBI Taxonomy" id="1544735"/>
    <lineage>
        <taxon>Bacteria</taxon>
        <taxon>Bacillati</taxon>
        <taxon>Actinomycetota</taxon>
        <taxon>Actinomycetes</taxon>
        <taxon>Micromonosporales</taxon>
        <taxon>Micromonosporaceae</taxon>
        <taxon>Plantactinospora</taxon>
    </lineage>
</organism>
<dbReference type="RefSeq" id="WP_331214175.1">
    <property type="nucleotide sequence ID" value="NZ_JAZGQK010000007.1"/>
</dbReference>
<protein>
    <submittedName>
        <fullName evidence="3">MBL fold metallo-hydrolase</fullName>
    </submittedName>
</protein>
<dbReference type="SUPFAM" id="SSF56281">
    <property type="entry name" value="Metallo-hydrolase/oxidoreductase"/>
    <property type="match status" value="1"/>
</dbReference>
<evidence type="ECO:0000256" key="1">
    <source>
        <dbReference type="SAM" id="MobiDB-lite"/>
    </source>
</evidence>
<gene>
    <name evidence="3" type="ORF">V1633_11255</name>
</gene>
<dbReference type="Proteomes" id="UP001332243">
    <property type="component" value="Unassembled WGS sequence"/>
</dbReference>
<reference evidence="3 4" key="1">
    <citation type="submission" date="2024-01" db="EMBL/GenBank/DDBJ databases">
        <title>Genome insights into Plantactinospora sonchi sp. nov.</title>
        <authorList>
            <person name="Wang L."/>
        </authorList>
    </citation>
    <scope>NUCLEOTIDE SEQUENCE [LARGE SCALE GENOMIC DNA]</scope>
    <source>
        <strain evidence="3 4">NEAU-QY2</strain>
    </source>
</reference>
<dbReference type="EMBL" id="JAZGQK010000007">
    <property type="protein sequence ID" value="MEE6259065.1"/>
    <property type="molecule type" value="Genomic_DNA"/>
</dbReference>
<dbReference type="InterPro" id="IPR001279">
    <property type="entry name" value="Metallo-B-lactamas"/>
</dbReference>
<evidence type="ECO:0000313" key="4">
    <source>
        <dbReference type="Proteomes" id="UP001332243"/>
    </source>
</evidence>